<dbReference type="InterPro" id="IPR002110">
    <property type="entry name" value="Ankyrin_rpt"/>
</dbReference>
<dbReference type="InterPro" id="IPR036770">
    <property type="entry name" value="Ankyrin_rpt-contain_sf"/>
</dbReference>
<sequence length="470" mass="51379">MNSQTREPYHTGGRDKTRPFTLDEIPSLFLATSGEEVHDAIFDDGGNAYEIFMGYNALQWHCDAPSTSPSLIWALIEFGIDIDALDQHKLPPNSAAEYPPIARRTALGYACCNGNVKAVRTLLMLGANPIGSSGSLELPFGSLQIGDQGNPTAHPTYPSPLQDLLSQRIGGPTGVCPFSVHLEHINAAADDNEDDVDVSYHQILHGRRQRYGSDIPQRECKHCSFGFNVHVAERLDAAERLSQTARAQGIYAEQVKLASMRILKCGKLLLEYINHTQLSQGHDANLPSPMDCLLRSVWHFLGPTMLCWRDHFAQSFYGLDTATLSRKELVHFAAQDPSVIPLDLQPWASLVLHASVASWPGPESEVGESAVPGNIAEKKGVDRLLAMLEDHLSLDQFPEGQFADVTFGMLPGGLPKPSQQPNDTTANEKKVGNSDDGDDGNVGSDIVTVYDDNGDLVVLPRDLVEEYHHG</sequence>
<feature type="region of interest" description="Disordered" evidence="1">
    <location>
        <begin position="1"/>
        <end position="20"/>
    </location>
</feature>
<dbReference type="GeneID" id="92095844"/>
<evidence type="ECO:0000313" key="2">
    <source>
        <dbReference type="EMBL" id="KAK8049642.1"/>
    </source>
</evidence>
<feature type="compositionally biased region" description="Basic and acidic residues" evidence="1">
    <location>
        <begin position="7"/>
        <end position="18"/>
    </location>
</feature>
<proteinExistence type="predicted"/>
<dbReference type="RefSeq" id="XP_066711891.1">
    <property type="nucleotide sequence ID" value="XM_066862781.1"/>
</dbReference>
<dbReference type="SMART" id="SM00248">
    <property type="entry name" value="ANK"/>
    <property type="match status" value="2"/>
</dbReference>
<evidence type="ECO:0008006" key="4">
    <source>
        <dbReference type="Google" id="ProtNLM"/>
    </source>
</evidence>
<name>A0ABR1TSX8_9PEZI</name>
<dbReference type="EMBL" id="JAQQWL010000011">
    <property type="protein sequence ID" value="KAK8049642.1"/>
    <property type="molecule type" value="Genomic_DNA"/>
</dbReference>
<dbReference type="Gene3D" id="1.25.40.20">
    <property type="entry name" value="Ankyrin repeat-containing domain"/>
    <property type="match status" value="1"/>
</dbReference>
<evidence type="ECO:0000313" key="3">
    <source>
        <dbReference type="Proteomes" id="UP001480595"/>
    </source>
</evidence>
<comment type="caution">
    <text evidence="2">The sequence shown here is derived from an EMBL/GenBank/DDBJ whole genome shotgun (WGS) entry which is preliminary data.</text>
</comment>
<evidence type="ECO:0000256" key="1">
    <source>
        <dbReference type="SAM" id="MobiDB-lite"/>
    </source>
</evidence>
<organism evidence="2 3">
    <name type="scientific">Apiospora phragmitis</name>
    <dbReference type="NCBI Taxonomy" id="2905665"/>
    <lineage>
        <taxon>Eukaryota</taxon>
        <taxon>Fungi</taxon>
        <taxon>Dikarya</taxon>
        <taxon>Ascomycota</taxon>
        <taxon>Pezizomycotina</taxon>
        <taxon>Sordariomycetes</taxon>
        <taxon>Xylariomycetidae</taxon>
        <taxon>Amphisphaeriales</taxon>
        <taxon>Apiosporaceae</taxon>
        <taxon>Apiospora</taxon>
    </lineage>
</organism>
<reference evidence="2 3" key="1">
    <citation type="submission" date="2023-01" db="EMBL/GenBank/DDBJ databases">
        <title>Analysis of 21 Apiospora genomes using comparative genomics revels a genus with tremendous synthesis potential of carbohydrate active enzymes and secondary metabolites.</title>
        <authorList>
            <person name="Sorensen T."/>
        </authorList>
    </citation>
    <scope>NUCLEOTIDE SEQUENCE [LARGE SCALE GENOMIC DNA]</scope>
    <source>
        <strain evidence="2 3">CBS 135458</strain>
    </source>
</reference>
<feature type="region of interest" description="Disordered" evidence="1">
    <location>
        <begin position="410"/>
        <end position="444"/>
    </location>
</feature>
<dbReference type="SUPFAM" id="SSF48403">
    <property type="entry name" value="Ankyrin repeat"/>
    <property type="match status" value="1"/>
</dbReference>
<keyword evidence="3" id="KW-1185">Reference proteome</keyword>
<accession>A0ABR1TSX8</accession>
<protein>
    <recommendedName>
        <fullName evidence="4">Ankyrin</fullName>
    </recommendedName>
</protein>
<gene>
    <name evidence="2" type="ORF">PG994_011372</name>
</gene>
<dbReference type="Proteomes" id="UP001480595">
    <property type="component" value="Unassembled WGS sequence"/>
</dbReference>